<feature type="transmembrane region" description="Helical" evidence="1">
    <location>
        <begin position="199"/>
        <end position="221"/>
    </location>
</feature>
<dbReference type="AlphaFoldDB" id="A0A7I4Y1C3"/>
<dbReference type="PANTHER" id="PTHR46178:SF9">
    <property type="entry name" value="SEVEN TM RECEPTOR"/>
    <property type="match status" value="1"/>
</dbReference>
<keyword evidence="1" id="KW-1133">Transmembrane helix</keyword>
<dbReference type="SUPFAM" id="SSF81321">
    <property type="entry name" value="Family A G protein-coupled receptor-like"/>
    <property type="match status" value="1"/>
</dbReference>
<feature type="transmembrane region" description="Helical" evidence="1">
    <location>
        <begin position="137"/>
        <end position="157"/>
    </location>
</feature>
<keyword evidence="2" id="KW-1185">Reference proteome</keyword>
<keyword evidence="1" id="KW-0472">Membrane</keyword>
<evidence type="ECO:0000256" key="1">
    <source>
        <dbReference type="SAM" id="Phobius"/>
    </source>
</evidence>
<dbReference type="OrthoDB" id="5829307at2759"/>
<dbReference type="Pfam" id="PF10326">
    <property type="entry name" value="7TM_GPCR_Str"/>
    <property type="match status" value="1"/>
</dbReference>
<reference evidence="3" key="1">
    <citation type="submission" date="2020-12" db="UniProtKB">
        <authorList>
            <consortium name="WormBaseParasite"/>
        </authorList>
    </citation>
    <scope>IDENTIFICATION</scope>
    <source>
        <strain evidence="3">MHco3</strain>
    </source>
</reference>
<feature type="transmembrane region" description="Helical" evidence="1">
    <location>
        <begin position="12"/>
        <end position="37"/>
    </location>
</feature>
<sequence>MNFQGKHFNMTYLYTMIVECICCMGMITNPTLLFVVIRCPLNVPLIVKLYFGLISVQNFIMVTCYLFLAPRMLVHNGSFVFLTTGRGSEWSVAPTLILVYNATLISTLVYSTNSFIYRFIQLCRPHLFFIYTSFKCLAVYTVINVALITNWVLMVYFTGWPKPPFTAHVKQLLMTDYDFNLGNRAFVGFSLDMLPKDEFVMLMEALSLPLVLVCIAFSCALRVYFYLKSNALSSQTKRMQKTLFVVLLIQTACPVILLHLPLFTIYLLLFTGCNTPWPLNFCNGILMSAYPFFSPIIIMLYMKDYRRFIFRMGGYDRRRPSGTTMFITTAGRPFASLKF</sequence>
<name>A0A7I4Y1C3_HAECO</name>
<feature type="transmembrane region" description="Helical" evidence="1">
    <location>
        <begin position="49"/>
        <end position="70"/>
    </location>
</feature>
<evidence type="ECO:0000313" key="2">
    <source>
        <dbReference type="Proteomes" id="UP000025227"/>
    </source>
</evidence>
<dbReference type="OMA" id="CIAFSCA"/>
<proteinExistence type="predicted"/>
<keyword evidence="1" id="KW-0812">Transmembrane</keyword>
<feature type="transmembrane region" description="Helical" evidence="1">
    <location>
        <begin position="242"/>
        <end position="269"/>
    </location>
</feature>
<dbReference type="PANTHER" id="PTHR46178">
    <property type="entry name" value="SEVEN TM RECEPTOR"/>
    <property type="match status" value="1"/>
</dbReference>
<evidence type="ECO:0000313" key="3">
    <source>
        <dbReference type="WBParaSite" id="HCON_00038560-00001"/>
    </source>
</evidence>
<feature type="transmembrane region" description="Helical" evidence="1">
    <location>
        <begin position="90"/>
        <end position="116"/>
    </location>
</feature>
<organism evidence="2 3">
    <name type="scientific">Haemonchus contortus</name>
    <name type="common">Barber pole worm</name>
    <dbReference type="NCBI Taxonomy" id="6289"/>
    <lineage>
        <taxon>Eukaryota</taxon>
        <taxon>Metazoa</taxon>
        <taxon>Ecdysozoa</taxon>
        <taxon>Nematoda</taxon>
        <taxon>Chromadorea</taxon>
        <taxon>Rhabditida</taxon>
        <taxon>Rhabditina</taxon>
        <taxon>Rhabditomorpha</taxon>
        <taxon>Strongyloidea</taxon>
        <taxon>Trichostrongylidae</taxon>
        <taxon>Haemonchus</taxon>
    </lineage>
</organism>
<dbReference type="WBParaSite" id="HCON_00038560-00001">
    <property type="protein sequence ID" value="HCON_00038560-00001"/>
    <property type="gene ID" value="HCON_00038560"/>
</dbReference>
<dbReference type="Proteomes" id="UP000025227">
    <property type="component" value="Unplaced"/>
</dbReference>
<feature type="transmembrane region" description="Helical" evidence="1">
    <location>
        <begin position="281"/>
        <end position="302"/>
    </location>
</feature>
<dbReference type="InterPro" id="IPR019428">
    <property type="entry name" value="7TM_GPCR_serpentine_rcpt_Str"/>
</dbReference>
<accession>A0A7I4Y1C3</accession>
<protein>
    <submittedName>
        <fullName evidence="3">7TM GPCR domain containing protein</fullName>
    </submittedName>
</protein>